<feature type="compositionally biased region" description="Polar residues" evidence="1">
    <location>
        <begin position="9"/>
        <end position="36"/>
    </location>
</feature>
<proteinExistence type="predicted"/>
<sequence length="378" mass="40457">MPPACAESAWTTRTSSGRQSPTAHSGSGSPHSSWAPTGSRVRAPSPGTGTAVALLHPTNHRIVASTGCGQPMRRLRPTASSRAPRPAVPPRLTSERPCCHVDARKEAHECSLVRRFVRPTPAGQSEADADRYKFARTRNGSATEKRRPAPAGGAYSGRCGQRRHPEVAARPKRRVRAKVLPRQRHMPGVICRVTEAVSCDRFPPPIFVRDAADHARTDRRHARVATRSNRGQPARLPRVAAAGHAQYRQPPCAAGGSRPQHPGRWVARARHTAREATQRPPGRSATRGDCGSGTRWPAAPRHSRLTEARADPRLTMQPPAADSAQSAQAGARPHIPGARAACREQPSAAAESGTAGGESPDAHQMVARSTFHATDAFG</sequence>
<reference evidence="2" key="1">
    <citation type="submission" date="2021-05" db="EMBL/GenBank/DDBJ databases">
        <authorList>
            <person name="Arsene-Ploetze F."/>
        </authorList>
    </citation>
    <scope>NUCLEOTIDE SEQUENCE</scope>
    <source>
        <strain evidence="2">DSM 42138</strain>
    </source>
</reference>
<organism evidence="2 3">
    <name type="scientific">Actinacidiphila cocklensis</name>
    <dbReference type="NCBI Taxonomy" id="887465"/>
    <lineage>
        <taxon>Bacteria</taxon>
        <taxon>Bacillati</taxon>
        <taxon>Actinomycetota</taxon>
        <taxon>Actinomycetes</taxon>
        <taxon>Kitasatosporales</taxon>
        <taxon>Streptomycetaceae</taxon>
        <taxon>Actinacidiphila</taxon>
    </lineage>
</organism>
<evidence type="ECO:0000313" key="2">
    <source>
        <dbReference type="EMBL" id="CAG6398542.1"/>
    </source>
</evidence>
<name>A0A9W4E326_9ACTN</name>
<accession>A0A9W4E326</accession>
<dbReference type="EMBL" id="CAJSLV010000103">
    <property type="protein sequence ID" value="CAG6398542.1"/>
    <property type="molecule type" value="Genomic_DNA"/>
</dbReference>
<evidence type="ECO:0000313" key="3">
    <source>
        <dbReference type="Proteomes" id="UP001152519"/>
    </source>
</evidence>
<dbReference type="Proteomes" id="UP001152519">
    <property type="component" value="Unassembled WGS sequence"/>
</dbReference>
<feature type="region of interest" description="Disordered" evidence="1">
    <location>
        <begin position="212"/>
        <end position="378"/>
    </location>
</feature>
<feature type="compositionally biased region" description="Low complexity" evidence="1">
    <location>
        <begin position="317"/>
        <end position="331"/>
    </location>
</feature>
<evidence type="ECO:0000256" key="1">
    <source>
        <dbReference type="SAM" id="MobiDB-lite"/>
    </source>
</evidence>
<comment type="caution">
    <text evidence="2">The sequence shown here is derived from an EMBL/GenBank/DDBJ whole genome shotgun (WGS) entry which is preliminary data.</text>
</comment>
<dbReference type="AlphaFoldDB" id="A0A9W4E326"/>
<keyword evidence="3" id="KW-1185">Reference proteome</keyword>
<feature type="region of interest" description="Disordered" evidence="1">
    <location>
        <begin position="1"/>
        <end position="94"/>
    </location>
</feature>
<protein>
    <submittedName>
        <fullName evidence="2">Uncharacterized protein</fullName>
    </submittedName>
</protein>
<feature type="compositionally biased region" description="Low complexity" evidence="1">
    <location>
        <begin position="347"/>
        <end position="359"/>
    </location>
</feature>
<feature type="region of interest" description="Disordered" evidence="1">
    <location>
        <begin position="138"/>
        <end position="172"/>
    </location>
</feature>
<gene>
    <name evidence="2" type="ORF">SCOCK_70226</name>
</gene>